<proteinExistence type="predicted"/>
<dbReference type="RefSeq" id="WP_354219982.1">
    <property type="nucleotide sequence ID" value="NZ_JBEPMX010000006.1"/>
</dbReference>
<evidence type="ECO:0000313" key="1">
    <source>
        <dbReference type="EMBL" id="MET3683404.1"/>
    </source>
</evidence>
<comment type="caution">
    <text evidence="1">The sequence shown here is derived from an EMBL/GenBank/DDBJ whole genome shotgun (WGS) entry which is preliminary data.</text>
</comment>
<reference evidence="1 2" key="1">
    <citation type="submission" date="2024-06" db="EMBL/GenBank/DDBJ databases">
        <title>Genomic Encyclopedia of Type Strains, Phase IV (KMG-IV): sequencing the most valuable type-strain genomes for metagenomic binning, comparative biology and taxonomic classification.</title>
        <authorList>
            <person name="Goeker M."/>
        </authorList>
    </citation>
    <scope>NUCLEOTIDE SEQUENCE [LARGE SCALE GENOMIC DNA]</scope>
    <source>
        <strain evidence="1 2">DSM 23520</strain>
    </source>
</reference>
<organism evidence="1 2">
    <name type="scientific">Alkalibacillus flavidus</name>
    <dbReference type="NCBI Taxonomy" id="546021"/>
    <lineage>
        <taxon>Bacteria</taxon>
        <taxon>Bacillati</taxon>
        <taxon>Bacillota</taxon>
        <taxon>Bacilli</taxon>
        <taxon>Bacillales</taxon>
        <taxon>Bacillaceae</taxon>
        <taxon>Alkalibacillus</taxon>
    </lineage>
</organism>
<gene>
    <name evidence="1" type="ORF">ABID56_001499</name>
</gene>
<dbReference type="Proteomes" id="UP001549167">
    <property type="component" value="Unassembled WGS sequence"/>
</dbReference>
<keyword evidence="2" id="KW-1185">Reference proteome</keyword>
<accession>A0ABV2KV09</accession>
<evidence type="ECO:0000313" key="2">
    <source>
        <dbReference type="Proteomes" id="UP001549167"/>
    </source>
</evidence>
<sequence length="271" mass="31521">MPHNKFKPIDLAFLRDHFRVVTEPVDGQHVVNDLLDEAYLSDVIAEIKPSFATDRDFVVGSQLMKRLGYLLIVPALYSFSTERVAMPLDWSRVALVSKMNGELWLPELYVADDVGYDCAEDLAASREPFFDQLFRQLASLVQAVSNVSNVPRPILWENVMVYVYWMYETVVNWHHDEATVNQFHDDFNVLIHQLSPDVFGERFNPIKRFYNGYHYIEPEQTFRRVRTTCCFNYEASSEGKYCKGCPKLEVNKEACRATRETMRQQSNSYST</sequence>
<name>A0ABV2KV09_9BACI</name>
<protein>
    <submittedName>
        <fullName evidence="1">Ferric iron reductase protein FhuF</fullName>
    </submittedName>
</protein>
<dbReference type="EMBL" id="JBEPMX010000006">
    <property type="protein sequence ID" value="MET3683404.1"/>
    <property type="molecule type" value="Genomic_DNA"/>
</dbReference>